<dbReference type="InterPro" id="IPR011335">
    <property type="entry name" value="Restrct_endonuc-II-like"/>
</dbReference>
<sequence>MRGAQAEDAALRLLLAHGLKLVCRNYRCRGGELDLVMLDGQTLVVVEVRARSHAGFASALESIDRRKQDRLVHATQMFLAAHPAHAGRAVRFDVLGFGADGRANWVRAAFDAA</sequence>
<dbReference type="Gene3D" id="3.40.1350.10">
    <property type="match status" value="1"/>
</dbReference>
<dbReference type="PANTHER" id="PTHR34039">
    <property type="entry name" value="UPF0102 PROTEIN YRAN"/>
    <property type="match status" value="1"/>
</dbReference>
<dbReference type="InterPro" id="IPR011856">
    <property type="entry name" value="tRNA_endonuc-like_dom_sf"/>
</dbReference>
<dbReference type="Pfam" id="PF02021">
    <property type="entry name" value="UPF0102"/>
    <property type="match status" value="1"/>
</dbReference>
<evidence type="ECO:0000313" key="4">
    <source>
        <dbReference type="Proteomes" id="UP001465331"/>
    </source>
</evidence>
<keyword evidence="4" id="KW-1185">Reference proteome</keyword>
<name>A0ABV2A739_9GAMM</name>
<evidence type="ECO:0000313" key="3">
    <source>
        <dbReference type="EMBL" id="MES0873003.1"/>
    </source>
</evidence>
<dbReference type="NCBIfam" id="NF009150">
    <property type="entry name" value="PRK12497.1-3"/>
    <property type="match status" value="1"/>
</dbReference>
<accession>A0ABV2A739</accession>
<dbReference type="Proteomes" id="UP001465331">
    <property type="component" value="Unassembled WGS sequence"/>
</dbReference>
<dbReference type="InterPro" id="IPR003509">
    <property type="entry name" value="UPF0102_YraN-like"/>
</dbReference>
<dbReference type="SUPFAM" id="SSF52980">
    <property type="entry name" value="Restriction endonuclease-like"/>
    <property type="match status" value="1"/>
</dbReference>
<protein>
    <recommendedName>
        <fullName evidence="2">UPF0102 protein ABSH63_03105</fullName>
    </recommendedName>
</protein>
<gene>
    <name evidence="3" type="ORF">ABSH63_03105</name>
</gene>
<organism evidence="3 4">
    <name type="scientific">Sinimarinibacterium thermocellulolyticum</name>
    <dbReference type="NCBI Taxonomy" id="3170016"/>
    <lineage>
        <taxon>Bacteria</taxon>
        <taxon>Pseudomonadati</taxon>
        <taxon>Pseudomonadota</taxon>
        <taxon>Gammaproteobacteria</taxon>
        <taxon>Nevskiales</taxon>
        <taxon>Nevskiaceae</taxon>
        <taxon>Sinimarinibacterium</taxon>
    </lineage>
</organism>
<comment type="caution">
    <text evidence="3">The sequence shown here is derived from an EMBL/GenBank/DDBJ whole genome shotgun (WGS) entry which is preliminary data.</text>
</comment>
<evidence type="ECO:0000256" key="2">
    <source>
        <dbReference type="HAMAP-Rule" id="MF_00048"/>
    </source>
</evidence>
<comment type="similarity">
    <text evidence="1 2">Belongs to the UPF0102 family.</text>
</comment>
<reference evidence="3 4" key="1">
    <citation type="submission" date="2024-06" db="EMBL/GenBank/DDBJ databases">
        <authorList>
            <person name="Li Z."/>
            <person name="Jiang Y."/>
        </authorList>
    </citation>
    <scope>NUCLEOTIDE SEQUENCE [LARGE SCALE GENOMIC DNA]</scope>
    <source>
        <strain evidence="3 4">HSW-8</strain>
    </source>
</reference>
<proteinExistence type="inferred from homology"/>
<dbReference type="PANTHER" id="PTHR34039:SF1">
    <property type="entry name" value="UPF0102 PROTEIN YRAN"/>
    <property type="match status" value="1"/>
</dbReference>
<dbReference type="EMBL" id="JBEPIJ010000002">
    <property type="protein sequence ID" value="MES0873003.1"/>
    <property type="molecule type" value="Genomic_DNA"/>
</dbReference>
<dbReference type="HAMAP" id="MF_00048">
    <property type="entry name" value="UPF0102"/>
    <property type="match status" value="1"/>
</dbReference>
<dbReference type="NCBIfam" id="TIGR00252">
    <property type="entry name" value="YraN family protein"/>
    <property type="match status" value="1"/>
</dbReference>
<dbReference type="RefSeq" id="WP_352887340.1">
    <property type="nucleotide sequence ID" value="NZ_JBEPIJ010000002.1"/>
</dbReference>
<evidence type="ECO:0000256" key="1">
    <source>
        <dbReference type="ARBA" id="ARBA00006738"/>
    </source>
</evidence>